<dbReference type="Gene3D" id="2.60.120.620">
    <property type="entry name" value="q2cbj1_9rhob like domain"/>
    <property type="match status" value="1"/>
</dbReference>
<evidence type="ECO:0008006" key="3">
    <source>
        <dbReference type="Google" id="ProtNLM"/>
    </source>
</evidence>
<dbReference type="AlphaFoldDB" id="A0AAD4PVI1"/>
<evidence type="ECO:0000313" key="2">
    <source>
        <dbReference type="Proteomes" id="UP001201262"/>
    </source>
</evidence>
<protein>
    <recommendedName>
        <fullName evidence="3">Phytanoyl-CoA dioxygenase</fullName>
    </recommendedName>
</protein>
<dbReference type="Proteomes" id="UP001201262">
    <property type="component" value="Unassembled WGS sequence"/>
</dbReference>
<sequence length="274" mass="31016">ELEASTCTFAELVSALQVSGRVIVRNILTPEEIRQVESDVRPWLDQNRLWDGDLFPPETRRAFGLVRKSKTLCITDSRPCEKNEASSSKPQQNNTVVFSTGIGAHDQNLHRSAHTSAAAARHELGRHAGIGFIVSGKKTARQNNSTRFIPGSHLWDYTDRPASEDKTLFAELNPGDGFIILSGFFHGGSANKKVNEEILLPACFYTGSWMRHEENQYLANDWEQILKLPRWLQERIGRSLSDPILEWVNITVLCCLRILRRLIMKICFKTRGSK</sequence>
<evidence type="ECO:0000313" key="1">
    <source>
        <dbReference type="EMBL" id="KAH8696545.1"/>
    </source>
</evidence>
<dbReference type="Pfam" id="PF05721">
    <property type="entry name" value="PhyH"/>
    <property type="match status" value="1"/>
</dbReference>
<dbReference type="InterPro" id="IPR008775">
    <property type="entry name" value="Phytyl_CoA_dOase-like"/>
</dbReference>
<proteinExistence type="predicted"/>
<dbReference type="GeneID" id="70241663"/>
<organism evidence="1 2">
    <name type="scientific">Talaromyces proteolyticus</name>
    <dbReference type="NCBI Taxonomy" id="1131652"/>
    <lineage>
        <taxon>Eukaryota</taxon>
        <taxon>Fungi</taxon>
        <taxon>Dikarya</taxon>
        <taxon>Ascomycota</taxon>
        <taxon>Pezizomycotina</taxon>
        <taxon>Eurotiomycetes</taxon>
        <taxon>Eurotiomycetidae</taxon>
        <taxon>Eurotiales</taxon>
        <taxon>Trichocomaceae</taxon>
        <taxon>Talaromyces</taxon>
        <taxon>Talaromyces sect. Bacilispori</taxon>
    </lineage>
</organism>
<accession>A0AAD4PVI1</accession>
<reference evidence="1" key="1">
    <citation type="submission" date="2021-12" db="EMBL/GenBank/DDBJ databases">
        <title>Convergent genome expansion in fungi linked to evolution of root-endophyte symbiosis.</title>
        <authorList>
            <consortium name="DOE Joint Genome Institute"/>
            <person name="Ke Y.-H."/>
            <person name="Bonito G."/>
            <person name="Liao H.-L."/>
            <person name="Looney B."/>
            <person name="Rojas-Flechas A."/>
            <person name="Nash J."/>
            <person name="Hameed K."/>
            <person name="Schadt C."/>
            <person name="Martin F."/>
            <person name="Crous P.W."/>
            <person name="Miettinen O."/>
            <person name="Magnuson J.K."/>
            <person name="Labbe J."/>
            <person name="Jacobson D."/>
            <person name="Doktycz M.J."/>
            <person name="Veneault-Fourrey C."/>
            <person name="Kuo A."/>
            <person name="Mondo S."/>
            <person name="Calhoun S."/>
            <person name="Riley R."/>
            <person name="Ohm R."/>
            <person name="LaButti K."/>
            <person name="Andreopoulos B."/>
            <person name="Pangilinan J."/>
            <person name="Nolan M."/>
            <person name="Tritt A."/>
            <person name="Clum A."/>
            <person name="Lipzen A."/>
            <person name="Daum C."/>
            <person name="Barry K."/>
            <person name="Grigoriev I.V."/>
            <person name="Vilgalys R."/>
        </authorList>
    </citation>
    <scope>NUCLEOTIDE SEQUENCE</scope>
    <source>
        <strain evidence="1">PMI_201</strain>
    </source>
</reference>
<feature type="non-terminal residue" evidence="1">
    <location>
        <position position="274"/>
    </location>
</feature>
<keyword evidence="2" id="KW-1185">Reference proteome</keyword>
<dbReference type="SUPFAM" id="SSF51197">
    <property type="entry name" value="Clavaminate synthase-like"/>
    <property type="match status" value="1"/>
</dbReference>
<comment type="caution">
    <text evidence="1">The sequence shown here is derived from an EMBL/GenBank/DDBJ whole genome shotgun (WGS) entry which is preliminary data.</text>
</comment>
<gene>
    <name evidence="1" type="ORF">BGW36DRAFT_297726</name>
</gene>
<dbReference type="RefSeq" id="XP_046071481.1">
    <property type="nucleotide sequence ID" value="XM_046211376.1"/>
</dbReference>
<dbReference type="EMBL" id="JAJTJA010000007">
    <property type="protein sequence ID" value="KAH8696545.1"/>
    <property type="molecule type" value="Genomic_DNA"/>
</dbReference>
<name>A0AAD4PVI1_9EURO</name>